<keyword evidence="1" id="KW-0472">Membrane</keyword>
<dbReference type="KEGG" id="mro:MROS_1416"/>
<evidence type="ECO:0000313" key="3">
    <source>
        <dbReference type="Proteomes" id="UP000009011"/>
    </source>
</evidence>
<dbReference type="Proteomes" id="UP000009011">
    <property type="component" value="Chromosome"/>
</dbReference>
<keyword evidence="1" id="KW-1133">Transmembrane helix</keyword>
<dbReference type="AlphaFoldDB" id="I7A072"/>
<evidence type="ECO:0000313" key="2">
    <source>
        <dbReference type="EMBL" id="AFN74653.1"/>
    </source>
</evidence>
<dbReference type="HOGENOM" id="CLU_1600758_0_0_10"/>
<keyword evidence="3" id="KW-1185">Reference proteome</keyword>
<dbReference type="EMBL" id="CP003557">
    <property type="protein sequence ID" value="AFN74653.1"/>
    <property type="molecule type" value="Genomic_DNA"/>
</dbReference>
<gene>
    <name evidence="2" type="ordered locus">MROS_1416</name>
</gene>
<protein>
    <recommendedName>
        <fullName evidence="4">DUF304 domain-containing protein</fullName>
    </recommendedName>
</protein>
<sequence length="166" mass="19710">MEKFSYSFFARIIYRYGNIIATFFLSIHFISSVYFITEKWYFVFPAAINGLIIYIINRYFIKTYRLFPFVIEADNEKMVCSDFFMSKKKVIIHYKNIDELKGGIFSGFPTRPIYLHDKSQNVTVGFYSHVGDFQKLSTKILRNIPEKLYNELLNKIKTDRGKIKRG</sequence>
<feature type="transmembrane region" description="Helical" evidence="1">
    <location>
        <begin position="12"/>
        <end position="36"/>
    </location>
</feature>
<dbReference type="RefSeq" id="WP_014856087.1">
    <property type="nucleotide sequence ID" value="NC_018178.1"/>
</dbReference>
<evidence type="ECO:0000256" key="1">
    <source>
        <dbReference type="SAM" id="Phobius"/>
    </source>
</evidence>
<dbReference type="OrthoDB" id="9863494at2"/>
<reference evidence="2 3" key="1">
    <citation type="journal article" date="2013" name="PLoS ONE">
        <title>Genomic analysis of Melioribacter roseus, facultatively anaerobic organotrophic bacterium representing a novel deep lineage within Bacteriodetes/Chlorobi group.</title>
        <authorList>
            <person name="Kadnikov V.V."/>
            <person name="Mardanov A.V."/>
            <person name="Podosokorskaya O.A."/>
            <person name="Gavrilov S.N."/>
            <person name="Kublanov I.V."/>
            <person name="Beletsky A.V."/>
            <person name="Bonch-Osmolovskaya E.A."/>
            <person name="Ravin N.V."/>
        </authorList>
    </citation>
    <scope>NUCLEOTIDE SEQUENCE [LARGE SCALE GENOMIC DNA]</scope>
    <source>
        <strain evidence="3">JCM 17771 / P3M-2</strain>
    </source>
</reference>
<evidence type="ECO:0008006" key="4">
    <source>
        <dbReference type="Google" id="ProtNLM"/>
    </source>
</evidence>
<name>I7A072_MELRP</name>
<proteinExistence type="predicted"/>
<keyword evidence="1" id="KW-0812">Transmembrane</keyword>
<dbReference type="STRING" id="1191523.MROS_1416"/>
<feature type="transmembrane region" description="Helical" evidence="1">
    <location>
        <begin position="42"/>
        <end position="61"/>
    </location>
</feature>
<accession>I7A072</accession>
<organism evidence="2 3">
    <name type="scientific">Melioribacter roseus (strain DSM 23840 / JCM 17771 / VKM B-2668 / P3M-2)</name>
    <dbReference type="NCBI Taxonomy" id="1191523"/>
    <lineage>
        <taxon>Bacteria</taxon>
        <taxon>Pseudomonadati</taxon>
        <taxon>Ignavibacteriota</taxon>
        <taxon>Ignavibacteria</taxon>
        <taxon>Ignavibacteriales</taxon>
        <taxon>Melioribacteraceae</taxon>
        <taxon>Melioribacter</taxon>
    </lineage>
</organism>